<reference evidence="1" key="1">
    <citation type="submission" date="2014-11" db="EMBL/GenBank/DDBJ databases">
        <authorList>
            <person name="Geib S."/>
        </authorList>
    </citation>
    <scope>NUCLEOTIDE SEQUENCE</scope>
</reference>
<dbReference type="GO" id="GO:0007099">
    <property type="term" value="P:centriole replication"/>
    <property type="evidence" value="ECO:0007669"/>
    <property type="project" value="TreeGrafter"/>
</dbReference>
<organism evidence="1">
    <name type="scientific">Zeugodacus cucurbitae</name>
    <name type="common">Melon fruit fly</name>
    <name type="synonym">Bactrocera cucurbitae</name>
    <dbReference type="NCBI Taxonomy" id="28588"/>
    <lineage>
        <taxon>Eukaryota</taxon>
        <taxon>Metazoa</taxon>
        <taxon>Ecdysozoa</taxon>
        <taxon>Arthropoda</taxon>
        <taxon>Hexapoda</taxon>
        <taxon>Insecta</taxon>
        <taxon>Pterygota</taxon>
        <taxon>Neoptera</taxon>
        <taxon>Endopterygota</taxon>
        <taxon>Diptera</taxon>
        <taxon>Brachycera</taxon>
        <taxon>Muscomorpha</taxon>
        <taxon>Tephritoidea</taxon>
        <taxon>Tephritidae</taxon>
        <taxon>Zeugodacus</taxon>
        <taxon>Zeugodacus</taxon>
    </lineage>
</organism>
<dbReference type="GO" id="GO:0010457">
    <property type="term" value="P:centriole-centriole cohesion"/>
    <property type="evidence" value="ECO:0007669"/>
    <property type="project" value="TreeGrafter"/>
</dbReference>
<protein>
    <submittedName>
        <fullName evidence="1">23S rRNA (Guanosine-2'-O-)-methyltransferase RlmB</fullName>
    </submittedName>
</protein>
<accession>A0A0A1XSP2</accession>
<dbReference type="InterPro" id="IPR030791">
    <property type="entry name" value="Rotatin"/>
</dbReference>
<dbReference type="GO" id="GO:0005814">
    <property type="term" value="C:centriole"/>
    <property type="evidence" value="ECO:0007669"/>
    <property type="project" value="TreeGrafter"/>
</dbReference>
<proteinExistence type="predicted"/>
<name>A0A0A1XSP2_ZEUCU</name>
<gene>
    <name evidence="1" type="primary">rlmB</name>
    <name evidence="1" type="ORF">g.3311</name>
</gene>
<keyword evidence="1" id="KW-0489">Methyltransferase</keyword>
<dbReference type="GO" id="GO:0008168">
    <property type="term" value="F:methyltransferase activity"/>
    <property type="evidence" value="ECO:0007669"/>
    <property type="project" value="UniProtKB-KW"/>
</dbReference>
<dbReference type="GO" id="GO:0032053">
    <property type="term" value="P:ciliary basal body organization"/>
    <property type="evidence" value="ECO:0007669"/>
    <property type="project" value="TreeGrafter"/>
</dbReference>
<keyword evidence="1" id="KW-0808">Transferase</keyword>
<dbReference type="GO" id="GO:0036064">
    <property type="term" value="C:ciliary basal body"/>
    <property type="evidence" value="ECO:0007669"/>
    <property type="project" value="InterPro"/>
</dbReference>
<dbReference type="GO" id="GO:0005813">
    <property type="term" value="C:centrosome"/>
    <property type="evidence" value="ECO:0007669"/>
    <property type="project" value="InterPro"/>
</dbReference>
<dbReference type="PANTHER" id="PTHR31691">
    <property type="entry name" value="ROTATIN"/>
    <property type="match status" value="1"/>
</dbReference>
<dbReference type="EMBL" id="GBXI01000392">
    <property type="protein sequence ID" value="JAD13900.1"/>
    <property type="molecule type" value="Transcribed_RNA"/>
</dbReference>
<reference evidence="1" key="2">
    <citation type="journal article" date="2015" name="Gigascience">
        <title>Reconstructing a comprehensive transcriptome assembly of a white-pupal translocated strain of the pest fruit fly Bactrocera cucurbitae.</title>
        <authorList>
            <person name="Sim S.B."/>
            <person name="Calla B."/>
            <person name="Hall B."/>
            <person name="DeRego T."/>
            <person name="Geib S.M."/>
        </authorList>
    </citation>
    <scope>NUCLEOTIDE SEQUENCE</scope>
</reference>
<dbReference type="PANTHER" id="PTHR31691:SF1">
    <property type="entry name" value="ROTATIN"/>
    <property type="match status" value="1"/>
</dbReference>
<evidence type="ECO:0000313" key="1">
    <source>
        <dbReference type="EMBL" id="JAD13900.1"/>
    </source>
</evidence>
<dbReference type="GO" id="GO:0032259">
    <property type="term" value="P:methylation"/>
    <property type="evidence" value="ECO:0007669"/>
    <property type="project" value="UniProtKB-KW"/>
</dbReference>
<sequence>MFHRDSNVRSEALARLLYIMNTVPDADKYVPNLLHISDVIPNDVCILKTPREFRRIFTDVNSSYERETLHNLLNMLEMSDVEPVIRKTTLMQLNVMCQQWQSLATFCEESAHYLILQVLENSLLVASYEDYTGAVIPAISILCKVLLYDASLRCELSDTPNIYILLLRALALYQNDIQLRQDVCVCLYLLLYSSFLVVLGNERVEAPRLLGNLQLPLNFDLQSFEQHNTELYEYEKIFENKSEATLYLRQLLANTFCDSQIPVPKQYLEQQKDYDFDVELYLTLRDWRLMNATNSKHNIQRFLRAILNATDHKSLINASISLRLQLILRDQQNANTSILIPDKLADELYGLISKYLQLPPGNESDYELFEELVDLCQLCVHLQLTVVSIRLVKEFISDFQHAIITLLKNEDTSLRLYHKLCNLLKSVMESVKSINGEEENLRILHSNLFELIFQLITRHFQKRDFLRIRCLLYLQTSLSAYDISIADDQLMVYCKRFIKLSLVLKSFTQTGSQWQIDCLTIVCRLYAQLEEPQRNFKLCQSSIKYLSGLCGHCDRKVRALAWCILTYFSRYDEQHDNSTSLTTGIELLQNELSYLPGGFMACCLCTFLDVGETIVVRQLAANLFINFLSGRDIIEDAYELLTRHTFLSFANEAIRGCCIFEQNLPLHFDFNAQISITNCDLISCFCRICARMLKNKPDFARELCESDFMFKLYELLKIPPADANPTYHLMCGDICHLYGTCYPTNFALLQRTLCRDQIWLKNFYQLFDQPHTLDTVTVNVLQLLLVLCKDDMAYEKLCEIISKAPESLVRHLLRAFTIDHLNTPLQRCSLATLSLLLIKAQHKIQGHSRANHLLATLERNVAMMDKKDIIALKAVKLKEILTSRQRDNYSEELNASNVDMVADDTVRSKHSSTSVATKSAVALIFVELFRLFQHLYSIVTSKFTNAPTKAQVQISETLGVLLSISPGARLAAKHLKLFDKITQVFDTFFEQFKCSATTYVRRYGEHKKVALVKNFQLLLNVYFHWFAAADAALTDNLQSIGLSKLIMQLWPWLPHSGELKELTLQVCCYHSEHSFVVCQQFAVLFSGYAQSLLQLVIKLVVAETTKVKANTADSFPVISTGLRVVMNCCSCAEGRVTIIKAHMLDMFDSLHPFHLKSPKVKADILRSWLQFWELFSRYPEGAHTRNLRALSDVILRSPPSSTTRILTLRILRNMCFLASNRSALMTSNDFICTADAIVNERLNLSAAPNAEQKYASYEEQLIVCVGVWKLASGGAKYVAMLRTTNLAKHLRQLQQQLEALVETDSKKFSQIPFSTDLSYVLDVILNIFNN</sequence>